<dbReference type="Proteomes" id="UP001432027">
    <property type="component" value="Unassembled WGS sequence"/>
</dbReference>
<keyword evidence="2" id="KW-1185">Reference proteome</keyword>
<feature type="non-terminal residue" evidence="1">
    <location>
        <position position="70"/>
    </location>
</feature>
<feature type="non-terminal residue" evidence="1">
    <location>
        <position position="1"/>
    </location>
</feature>
<proteinExistence type="predicted"/>
<sequence>KILIRSNLHFFSVGGSSTSSFPSTDLSESWRLLIVIKWSLAQLDRLRSAVSVLEVGHGSMRSVSEWVNMS</sequence>
<comment type="caution">
    <text evidence="1">The sequence shown here is derived from an EMBL/GenBank/DDBJ whole genome shotgun (WGS) entry which is preliminary data.</text>
</comment>
<reference evidence="1" key="1">
    <citation type="submission" date="2023-10" db="EMBL/GenBank/DDBJ databases">
        <title>Genome assembly of Pristionchus species.</title>
        <authorList>
            <person name="Yoshida K."/>
            <person name="Sommer R.J."/>
        </authorList>
    </citation>
    <scope>NUCLEOTIDE SEQUENCE</scope>
    <source>
        <strain evidence="1">RS0144</strain>
    </source>
</reference>
<dbReference type="AlphaFoldDB" id="A0AAV5U2W2"/>
<accession>A0AAV5U2W2</accession>
<evidence type="ECO:0000313" key="2">
    <source>
        <dbReference type="Proteomes" id="UP001432027"/>
    </source>
</evidence>
<name>A0AAV5U2W2_9BILA</name>
<gene>
    <name evidence="1" type="ORF">PENTCL1PPCAC_22902</name>
</gene>
<dbReference type="EMBL" id="BTSX01000005">
    <property type="protein sequence ID" value="GMT00728.1"/>
    <property type="molecule type" value="Genomic_DNA"/>
</dbReference>
<evidence type="ECO:0000313" key="1">
    <source>
        <dbReference type="EMBL" id="GMT00728.1"/>
    </source>
</evidence>
<protein>
    <submittedName>
        <fullName evidence="1">Uncharacterized protein</fullName>
    </submittedName>
</protein>
<organism evidence="1 2">
    <name type="scientific">Pristionchus entomophagus</name>
    <dbReference type="NCBI Taxonomy" id="358040"/>
    <lineage>
        <taxon>Eukaryota</taxon>
        <taxon>Metazoa</taxon>
        <taxon>Ecdysozoa</taxon>
        <taxon>Nematoda</taxon>
        <taxon>Chromadorea</taxon>
        <taxon>Rhabditida</taxon>
        <taxon>Rhabditina</taxon>
        <taxon>Diplogasteromorpha</taxon>
        <taxon>Diplogasteroidea</taxon>
        <taxon>Neodiplogasteridae</taxon>
        <taxon>Pristionchus</taxon>
    </lineage>
</organism>